<dbReference type="EMBL" id="KI631382">
    <property type="protein sequence ID" value="EYU28510.1"/>
    <property type="molecule type" value="Genomic_DNA"/>
</dbReference>
<dbReference type="PANTHER" id="PTHR22849:SF128">
    <property type="entry name" value="U-BOX DOMAIN-CONTAINING PROTEIN"/>
    <property type="match status" value="1"/>
</dbReference>
<proteinExistence type="predicted"/>
<dbReference type="SUPFAM" id="SSF48371">
    <property type="entry name" value="ARM repeat"/>
    <property type="match status" value="1"/>
</dbReference>
<name>A0A022QPV8_ERYGU</name>
<dbReference type="GO" id="GO:0061630">
    <property type="term" value="F:ubiquitin protein ligase activity"/>
    <property type="evidence" value="ECO:0007669"/>
    <property type="project" value="UniProtKB-UniRule"/>
</dbReference>
<evidence type="ECO:0000313" key="7">
    <source>
        <dbReference type="EMBL" id="EYU28510.1"/>
    </source>
</evidence>
<dbReference type="InterPro" id="IPR003613">
    <property type="entry name" value="Ubox_domain"/>
</dbReference>
<evidence type="ECO:0000313" key="8">
    <source>
        <dbReference type="Proteomes" id="UP000030748"/>
    </source>
</evidence>
<dbReference type="Pfam" id="PF25598">
    <property type="entry name" value="ARM_PUB"/>
    <property type="match status" value="1"/>
</dbReference>
<dbReference type="InterPro" id="IPR016024">
    <property type="entry name" value="ARM-type_fold"/>
</dbReference>
<dbReference type="OMA" id="KTQAMMV"/>
<dbReference type="SUPFAM" id="SSF57850">
    <property type="entry name" value="RING/U-box"/>
    <property type="match status" value="1"/>
</dbReference>
<comment type="pathway">
    <text evidence="2 5">Protein modification; protein ubiquitination.</text>
</comment>
<dbReference type="InterPro" id="IPR013083">
    <property type="entry name" value="Znf_RING/FYVE/PHD"/>
</dbReference>
<dbReference type="Proteomes" id="UP000030748">
    <property type="component" value="Unassembled WGS sequence"/>
</dbReference>
<dbReference type="GO" id="GO:0016567">
    <property type="term" value="P:protein ubiquitination"/>
    <property type="evidence" value="ECO:0007669"/>
    <property type="project" value="UniProtKB-UniRule"/>
</dbReference>
<evidence type="ECO:0000256" key="4">
    <source>
        <dbReference type="ARBA" id="ARBA00022786"/>
    </source>
</evidence>
<dbReference type="eggNOG" id="ENOG502QR5G">
    <property type="taxonomic scope" value="Eukaryota"/>
</dbReference>
<dbReference type="InterPro" id="IPR045210">
    <property type="entry name" value="RING-Ubox_PUB"/>
</dbReference>
<accession>A0A022QPV8</accession>
<dbReference type="KEGG" id="egt:105967894"/>
<evidence type="ECO:0000256" key="2">
    <source>
        <dbReference type="ARBA" id="ARBA00004906"/>
    </source>
</evidence>
<evidence type="ECO:0000259" key="6">
    <source>
        <dbReference type="PROSITE" id="PS51698"/>
    </source>
</evidence>
<gene>
    <name evidence="7" type="ORF">MIMGU_mgv1a007216mg</name>
</gene>
<comment type="function">
    <text evidence="5">Functions as an E3 ubiquitin ligase.</text>
</comment>
<evidence type="ECO:0000256" key="3">
    <source>
        <dbReference type="ARBA" id="ARBA00022679"/>
    </source>
</evidence>
<keyword evidence="3 5" id="KW-0808">Transferase</keyword>
<protein>
    <recommendedName>
        <fullName evidence="5 6">U-box domain-containing protein</fullName>
        <ecNumber evidence="5">2.3.2.27</ecNumber>
    </recommendedName>
    <alternativeName>
        <fullName evidence="5">RING-type E3 ubiquitin transferase PUB</fullName>
    </alternativeName>
</protein>
<dbReference type="InterPro" id="IPR045185">
    <property type="entry name" value="PUB22/23/24-like"/>
</dbReference>
<sequence>MDEIEIPHYFLCPISLQIMKDPVTAVTGITYDRESIERWLKTPAAAAAAAVCPVTKQPLPRAASDLTPNHMLRRLIQAWCVVNADSGVDRIPTPKSPVRRSLILKLVRDVSRINSVSLNGVALKKLEEIADEGEKNQKLMAEAGVAKAMVSFIVRCFKDVRNVGIDTALRILHLTWGPTSSEAKKIMVGENLDFVESLIWVLTIDAENTGLNTQALSVLKNVIEVANYSLIEGLNTEFFEKMVEFLRMNISPAATRAAIQILTETCKLGRSKTKIVEAGAVFELVEMELRNPPEKRTTELVFCLLAHLCSFADGRQQLLRHAGGVAVVAKRLLRVSAATDDLALCVLESIARYSGTAAVVTEMMRVGGVSKMCMVLQTDCAGYLKKKASGILRLHSNAWSNSPCLQVYLLTRCPR</sequence>
<dbReference type="InterPro" id="IPR011989">
    <property type="entry name" value="ARM-like"/>
</dbReference>
<dbReference type="Gene3D" id="3.30.40.10">
    <property type="entry name" value="Zinc/RING finger domain, C3HC4 (zinc finger)"/>
    <property type="match status" value="1"/>
</dbReference>
<dbReference type="UniPathway" id="UPA00143"/>
<evidence type="ECO:0000256" key="5">
    <source>
        <dbReference type="RuleBase" id="RU369093"/>
    </source>
</evidence>
<dbReference type="Pfam" id="PF04564">
    <property type="entry name" value="U-box"/>
    <property type="match status" value="1"/>
</dbReference>
<organism evidence="7 8">
    <name type="scientific">Erythranthe guttata</name>
    <name type="common">Yellow monkey flower</name>
    <name type="synonym">Mimulus guttatus</name>
    <dbReference type="NCBI Taxonomy" id="4155"/>
    <lineage>
        <taxon>Eukaryota</taxon>
        <taxon>Viridiplantae</taxon>
        <taxon>Streptophyta</taxon>
        <taxon>Embryophyta</taxon>
        <taxon>Tracheophyta</taxon>
        <taxon>Spermatophyta</taxon>
        <taxon>Magnoliopsida</taxon>
        <taxon>eudicotyledons</taxon>
        <taxon>Gunneridae</taxon>
        <taxon>Pentapetalae</taxon>
        <taxon>asterids</taxon>
        <taxon>lamiids</taxon>
        <taxon>Lamiales</taxon>
        <taxon>Phrymaceae</taxon>
        <taxon>Erythranthe</taxon>
    </lineage>
</organism>
<dbReference type="SMART" id="SM00504">
    <property type="entry name" value="Ubox"/>
    <property type="match status" value="1"/>
</dbReference>
<reference evidence="7 8" key="1">
    <citation type="journal article" date="2013" name="Proc. Natl. Acad. Sci. U.S.A.">
        <title>Fine-scale variation in meiotic recombination in Mimulus inferred from population shotgun sequencing.</title>
        <authorList>
            <person name="Hellsten U."/>
            <person name="Wright K.M."/>
            <person name="Jenkins J."/>
            <person name="Shu S."/>
            <person name="Yuan Y."/>
            <person name="Wessler S.R."/>
            <person name="Schmutz J."/>
            <person name="Willis J.H."/>
            <person name="Rokhsar D.S."/>
        </authorList>
    </citation>
    <scope>NUCLEOTIDE SEQUENCE [LARGE SCALE GENOMIC DNA]</scope>
    <source>
        <strain evidence="8">cv. DUN x IM62</strain>
    </source>
</reference>
<feature type="domain" description="U-box" evidence="6">
    <location>
        <begin position="5"/>
        <end position="86"/>
    </location>
</feature>
<dbReference type="OrthoDB" id="10064100at2759"/>
<comment type="catalytic activity">
    <reaction evidence="1 5">
        <text>S-ubiquitinyl-[E2 ubiquitin-conjugating enzyme]-L-cysteine + [acceptor protein]-L-lysine = [E2 ubiquitin-conjugating enzyme]-L-cysteine + N(6)-ubiquitinyl-[acceptor protein]-L-lysine.</text>
        <dbReference type="EC" id="2.3.2.27"/>
    </reaction>
</comment>
<keyword evidence="4 5" id="KW-0833">Ubl conjugation pathway</keyword>
<evidence type="ECO:0000256" key="1">
    <source>
        <dbReference type="ARBA" id="ARBA00000900"/>
    </source>
</evidence>
<dbReference type="PANTHER" id="PTHR22849">
    <property type="entry name" value="WDSAM1 PROTEIN"/>
    <property type="match status" value="1"/>
</dbReference>
<dbReference type="PhylomeDB" id="A0A022QPV8"/>
<dbReference type="AlphaFoldDB" id="A0A022QPV8"/>
<dbReference type="InterPro" id="IPR058678">
    <property type="entry name" value="ARM_PUB"/>
</dbReference>
<dbReference type="EC" id="2.3.2.27" evidence="5"/>
<keyword evidence="8" id="KW-1185">Reference proteome</keyword>
<dbReference type="Gene3D" id="1.25.10.10">
    <property type="entry name" value="Leucine-rich Repeat Variant"/>
    <property type="match status" value="1"/>
</dbReference>
<dbReference type="PROSITE" id="PS51698">
    <property type="entry name" value="U_BOX"/>
    <property type="match status" value="1"/>
</dbReference>
<dbReference type="CDD" id="cd16664">
    <property type="entry name" value="RING-Ubox_PUB"/>
    <property type="match status" value="1"/>
</dbReference>